<dbReference type="PROSITE" id="PS00217">
    <property type="entry name" value="SUGAR_TRANSPORT_2"/>
    <property type="match status" value="1"/>
</dbReference>
<evidence type="ECO:0000256" key="8">
    <source>
        <dbReference type="ARBA" id="ARBA00023136"/>
    </source>
</evidence>
<keyword evidence="5 9" id="KW-0812">Transmembrane</keyword>
<protein>
    <submittedName>
        <fullName evidence="11">MFS transporter</fullName>
    </submittedName>
</protein>
<feature type="domain" description="Major facilitator superfamily (MFS) profile" evidence="10">
    <location>
        <begin position="44"/>
        <end position="449"/>
    </location>
</feature>
<keyword evidence="6" id="KW-0769">Symport</keyword>
<dbReference type="EMBL" id="JAJNCO010000047">
    <property type="protein sequence ID" value="MCD2115076.1"/>
    <property type="molecule type" value="Genomic_DNA"/>
</dbReference>
<gene>
    <name evidence="11" type="ORF">LQ384_28815</name>
</gene>
<feature type="transmembrane region" description="Helical" evidence="9">
    <location>
        <begin position="269"/>
        <end position="286"/>
    </location>
</feature>
<feature type="transmembrane region" description="Helical" evidence="9">
    <location>
        <begin position="395"/>
        <end position="415"/>
    </location>
</feature>
<dbReference type="InterPro" id="IPR036259">
    <property type="entry name" value="MFS_trans_sf"/>
</dbReference>
<feature type="transmembrane region" description="Helical" evidence="9">
    <location>
        <begin position="217"/>
        <end position="236"/>
    </location>
</feature>
<evidence type="ECO:0000256" key="7">
    <source>
        <dbReference type="ARBA" id="ARBA00022989"/>
    </source>
</evidence>
<dbReference type="InterPro" id="IPR020846">
    <property type="entry name" value="MFS_dom"/>
</dbReference>
<feature type="transmembrane region" description="Helical" evidence="9">
    <location>
        <begin position="427"/>
        <end position="445"/>
    </location>
</feature>
<evidence type="ECO:0000256" key="9">
    <source>
        <dbReference type="SAM" id="Phobius"/>
    </source>
</evidence>
<dbReference type="InterPro" id="IPR011701">
    <property type="entry name" value="MFS"/>
</dbReference>
<dbReference type="Proteomes" id="UP001198630">
    <property type="component" value="Unassembled WGS sequence"/>
</dbReference>
<keyword evidence="4" id="KW-1003">Cell membrane</keyword>
<comment type="subcellular location">
    <subcellularLocation>
        <location evidence="1">Cell membrane</location>
        <topology evidence="1">Multi-pass membrane protein</topology>
    </subcellularLocation>
</comment>
<dbReference type="GO" id="GO:0015293">
    <property type="term" value="F:symporter activity"/>
    <property type="evidence" value="ECO:0007669"/>
    <property type="project" value="UniProtKB-KW"/>
</dbReference>
<sequence>MIVEPTEIGAIVATAHSDESMEPTSSPPTPPAQGTTAKKFHLRQLLAALVGHTLEWFDWYVYAMLVVYFSPQFFPETDNSLVPLLGAMAIFAVGFFARPMGGLVIGMLADKFGRKATLSATIIGMGVGSLMIGVAPTYAQVGILAPAILVLARLLQGASAGGEYAAGSAFLIESAPEGRRGFFSSFFYVGATLANLTAIVVSAVLANTLSTENMESWGWRLPFIAGALATVGGYWIRRHAVETLEEAPAGEVRRKVGMFDFFREHPKQALQIFGLTAAPALVFYIWSSFLPTYANITVGLDVKVGLVTGSISLAVFLVLQPLFGLLSDKIGRKPLLIVFGLFFVFGTVPLLNNLTGSFTSLLIVQLTGLVFIALWSSISSAIASELFPARLRGSGIGFPYALAVALFGGTGPYVATWMVDSGNIGLFGWYVTIVAVVSTLVFVRLPETAHKPLP</sequence>
<name>A0AAW4XQD9_RHORH</name>
<dbReference type="Gene3D" id="1.20.1250.20">
    <property type="entry name" value="MFS general substrate transporter like domains"/>
    <property type="match status" value="2"/>
</dbReference>
<dbReference type="PANTHER" id="PTHR43528">
    <property type="entry name" value="ALPHA-KETOGLUTARATE PERMEASE"/>
    <property type="match status" value="1"/>
</dbReference>
<organism evidence="11 12">
    <name type="scientific">Rhodococcus rhodochrous</name>
    <dbReference type="NCBI Taxonomy" id="1829"/>
    <lineage>
        <taxon>Bacteria</taxon>
        <taxon>Bacillati</taxon>
        <taxon>Actinomycetota</taxon>
        <taxon>Actinomycetes</taxon>
        <taxon>Mycobacteriales</taxon>
        <taxon>Nocardiaceae</taxon>
        <taxon>Rhodococcus</taxon>
    </lineage>
</organism>
<feature type="transmembrane region" description="Helical" evidence="9">
    <location>
        <begin position="116"/>
        <end position="135"/>
    </location>
</feature>
<feature type="transmembrane region" description="Helical" evidence="9">
    <location>
        <begin position="182"/>
        <end position="205"/>
    </location>
</feature>
<feature type="transmembrane region" description="Helical" evidence="9">
    <location>
        <begin position="141"/>
        <end position="161"/>
    </location>
</feature>
<reference evidence="11" key="1">
    <citation type="submission" date="2021-11" db="EMBL/GenBank/DDBJ databases">
        <title>Development of a sustainable strategy for remediation of hydrocarbon-contaminated territories based on the waste exchange concept.</title>
        <authorList>
            <person name="Elkin A."/>
        </authorList>
    </citation>
    <scope>NUCLEOTIDE SEQUENCE</scope>
    <source>
        <strain evidence="11">IEGM 757</strain>
    </source>
</reference>
<evidence type="ECO:0000256" key="2">
    <source>
        <dbReference type="ARBA" id="ARBA00008240"/>
    </source>
</evidence>
<feature type="transmembrane region" description="Helical" evidence="9">
    <location>
        <begin position="45"/>
        <end position="69"/>
    </location>
</feature>
<dbReference type="RefSeq" id="WP_230792969.1">
    <property type="nucleotide sequence ID" value="NZ_JAJNCO010000047.1"/>
</dbReference>
<evidence type="ECO:0000256" key="3">
    <source>
        <dbReference type="ARBA" id="ARBA00022448"/>
    </source>
</evidence>
<dbReference type="GO" id="GO:0005886">
    <property type="term" value="C:plasma membrane"/>
    <property type="evidence" value="ECO:0007669"/>
    <property type="project" value="UniProtKB-SubCell"/>
</dbReference>
<evidence type="ECO:0000259" key="10">
    <source>
        <dbReference type="PROSITE" id="PS50850"/>
    </source>
</evidence>
<feature type="transmembrane region" description="Helical" evidence="9">
    <location>
        <begin position="306"/>
        <end position="327"/>
    </location>
</feature>
<keyword evidence="8 9" id="KW-0472">Membrane</keyword>
<comment type="caution">
    <text evidence="11">The sequence shown here is derived from an EMBL/GenBank/DDBJ whole genome shotgun (WGS) entry which is preliminary data.</text>
</comment>
<dbReference type="InterPro" id="IPR051084">
    <property type="entry name" value="H+-coupled_symporters"/>
</dbReference>
<accession>A0AAW4XQD9</accession>
<keyword evidence="7 9" id="KW-1133">Transmembrane helix</keyword>
<evidence type="ECO:0000256" key="6">
    <source>
        <dbReference type="ARBA" id="ARBA00022847"/>
    </source>
</evidence>
<dbReference type="AlphaFoldDB" id="A0AAW4XQD9"/>
<feature type="transmembrane region" description="Helical" evidence="9">
    <location>
        <begin position="358"/>
        <end position="383"/>
    </location>
</feature>
<proteinExistence type="inferred from homology"/>
<feature type="transmembrane region" description="Helical" evidence="9">
    <location>
        <begin position="334"/>
        <end position="352"/>
    </location>
</feature>
<dbReference type="PANTHER" id="PTHR43528:SF1">
    <property type="entry name" value="ALPHA-KETOGLUTARATE PERMEASE"/>
    <property type="match status" value="1"/>
</dbReference>
<dbReference type="PROSITE" id="PS00216">
    <property type="entry name" value="SUGAR_TRANSPORT_1"/>
    <property type="match status" value="1"/>
</dbReference>
<evidence type="ECO:0000313" key="12">
    <source>
        <dbReference type="Proteomes" id="UP001198630"/>
    </source>
</evidence>
<dbReference type="SUPFAM" id="SSF103473">
    <property type="entry name" value="MFS general substrate transporter"/>
    <property type="match status" value="1"/>
</dbReference>
<dbReference type="InterPro" id="IPR005829">
    <property type="entry name" value="Sugar_transporter_CS"/>
</dbReference>
<evidence type="ECO:0000256" key="1">
    <source>
        <dbReference type="ARBA" id="ARBA00004651"/>
    </source>
</evidence>
<feature type="transmembrane region" description="Helical" evidence="9">
    <location>
        <begin position="81"/>
        <end position="109"/>
    </location>
</feature>
<keyword evidence="3" id="KW-0813">Transport</keyword>
<dbReference type="PROSITE" id="PS50850">
    <property type="entry name" value="MFS"/>
    <property type="match status" value="1"/>
</dbReference>
<dbReference type="Pfam" id="PF07690">
    <property type="entry name" value="MFS_1"/>
    <property type="match status" value="1"/>
</dbReference>
<evidence type="ECO:0000256" key="5">
    <source>
        <dbReference type="ARBA" id="ARBA00022692"/>
    </source>
</evidence>
<evidence type="ECO:0000256" key="4">
    <source>
        <dbReference type="ARBA" id="ARBA00022475"/>
    </source>
</evidence>
<evidence type="ECO:0000313" key="11">
    <source>
        <dbReference type="EMBL" id="MCD2115076.1"/>
    </source>
</evidence>
<comment type="similarity">
    <text evidence="2">Belongs to the major facilitator superfamily. Metabolite:H+ Symporter (MHS) family (TC 2.A.1.6) family.</text>
</comment>